<protein>
    <submittedName>
        <fullName evidence="1">Uncharacterized protein</fullName>
    </submittedName>
</protein>
<dbReference type="EMBL" id="JAIWYP010000013">
    <property type="protein sequence ID" value="KAH3721102.1"/>
    <property type="molecule type" value="Genomic_DNA"/>
</dbReference>
<name>A0A9D4CCF7_DREPO</name>
<proteinExistence type="predicted"/>
<dbReference type="Proteomes" id="UP000828390">
    <property type="component" value="Unassembled WGS sequence"/>
</dbReference>
<reference evidence="1" key="1">
    <citation type="journal article" date="2019" name="bioRxiv">
        <title>The Genome of the Zebra Mussel, Dreissena polymorpha: A Resource for Invasive Species Research.</title>
        <authorList>
            <person name="McCartney M.A."/>
            <person name="Auch B."/>
            <person name="Kono T."/>
            <person name="Mallez S."/>
            <person name="Zhang Y."/>
            <person name="Obille A."/>
            <person name="Becker A."/>
            <person name="Abrahante J.E."/>
            <person name="Garbe J."/>
            <person name="Badalamenti J.P."/>
            <person name="Herman A."/>
            <person name="Mangelson H."/>
            <person name="Liachko I."/>
            <person name="Sullivan S."/>
            <person name="Sone E.D."/>
            <person name="Koren S."/>
            <person name="Silverstein K.A.T."/>
            <person name="Beckman K.B."/>
            <person name="Gohl D.M."/>
        </authorList>
    </citation>
    <scope>NUCLEOTIDE SEQUENCE</scope>
    <source>
        <strain evidence="1">Duluth1</strain>
        <tissue evidence="1">Whole animal</tissue>
    </source>
</reference>
<sequence>MWREANCDKSGARTDNEDRAAINVWHRDMQPSIRGLMCTKTVDVRAFHQPDV</sequence>
<organism evidence="1 2">
    <name type="scientific">Dreissena polymorpha</name>
    <name type="common">Zebra mussel</name>
    <name type="synonym">Mytilus polymorpha</name>
    <dbReference type="NCBI Taxonomy" id="45954"/>
    <lineage>
        <taxon>Eukaryota</taxon>
        <taxon>Metazoa</taxon>
        <taxon>Spiralia</taxon>
        <taxon>Lophotrochozoa</taxon>
        <taxon>Mollusca</taxon>
        <taxon>Bivalvia</taxon>
        <taxon>Autobranchia</taxon>
        <taxon>Heteroconchia</taxon>
        <taxon>Euheterodonta</taxon>
        <taxon>Imparidentia</taxon>
        <taxon>Neoheterodontei</taxon>
        <taxon>Myida</taxon>
        <taxon>Dreissenoidea</taxon>
        <taxon>Dreissenidae</taxon>
        <taxon>Dreissena</taxon>
    </lineage>
</organism>
<keyword evidence="2" id="KW-1185">Reference proteome</keyword>
<evidence type="ECO:0000313" key="2">
    <source>
        <dbReference type="Proteomes" id="UP000828390"/>
    </source>
</evidence>
<gene>
    <name evidence="1" type="ORF">DPMN_064018</name>
</gene>
<comment type="caution">
    <text evidence="1">The sequence shown here is derived from an EMBL/GenBank/DDBJ whole genome shotgun (WGS) entry which is preliminary data.</text>
</comment>
<dbReference type="AlphaFoldDB" id="A0A9D4CCF7"/>
<accession>A0A9D4CCF7</accession>
<evidence type="ECO:0000313" key="1">
    <source>
        <dbReference type="EMBL" id="KAH3721102.1"/>
    </source>
</evidence>
<reference evidence="1" key="2">
    <citation type="submission" date="2020-11" db="EMBL/GenBank/DDBJ databases">
        <authorList>
            <person name="McCartney M.A."/>
            <person name="Auch B."/>
            <person name="Kono T."/>
            <person name="Mallez S."/>
            <person name="Becker A."/>
            <person name="Gohl D.M."/>
            <person name="Silverstein K.A.T."/>
            <person name="Koren S."/>
            <person name="Bechman K.B."/>
            <person name="Herman A."/>
            <person name="Abrahante J.E."/>
            <person name="Garbe J."/>
        </authorList>
    </citation>
    <scope>NUCLEOTIDE SEQUENCE</scope>
    <source>
        <strain evidence="1">Duluth1</strain>
        <tissue evidence="1">Whole animal</tissue>
    </source>
</reference>